<dbReference type="AlphaFoldDB" id="A0A256H085"/>
<dbReference type="EMBL" id="NNRN01000023">
    <property type="protein sequence ID" value="OYR32550.1"/>
    <property type="molecule type" value="Genomic_DNA"/>
</dbReference>
<comment type="caution">
    <text evidence="4">The sequence shown here is derived from an EMBL/GenBank/DDBJ whole genome shotgun (WGS) entry which is preliminary data.</text>
</comment>
<evidence type="ECO:0000313" key="4">
    <source>
        <dbReference type="EMBL" id="OYR32550.1"/>
    </source>
</evidence>
<dbReference type="GO" id="GO:0004222">
    <property type="term" value="F:metalloendopeptidase activity"/>
    <property type="evidence" value="ECO:0007669"/>
    <property type="project" value="InterPro"/>
</dbReference>
<protein>
    <submittedName>
        <fullName evidence="3">ATP-dependent Zn protease</fullName>
    </submittedName>
    <submittedName>
        <fullName evidence="4">Peptidase M41 family protein</fullName>
    </submittedName>
</protein>
<dbReference type="InterPro" id="IPR037219">
    <property type="entry name" value="Peptidase_M41-like"/>
</dbReference>
<accession>A0A256H085</accession>
<evidence type="ECO:0000256" key="1">
    <source>
        <dbReference type="SAM" id="MobiDB-lite"/>
    </source>
</evidence>
<dbReference type="Gene3D" id="1.10.8.60">
    <property type="match status" value="1"/>
</dbReference>
<dbReference type="PANTHER" id="PTHR23076">
    <property type="entry name" value="METALLOPROTEASE M41 FTSH"/>
    <property type="match status" value="1"/>
</dbReference>
<feature type="domain" description="Peptidase M41" evidence="2">
    <location>
        <begin position="67"/>
        <end position="237"/>
    </location>
</feature>
<dbReference type="EMBL" id="WBWF01000022">
    <property type="protein sequence ID" value="KAB2701680.1"/>
    <property type="molecule type" value="Genomic_DNA"/>
</dbReference>
<organism evidence="4 5">
    <name type="scientific">Brucella lupini</name>
    <dbReference type="NCBI Taxonomy" id="255457"/>
    <lineage>
        <taxon>Bacteria</taxon>
        <taxon>Pseudomonadati</taxon>
        <taxon>Pseudomonadota</taxon>
        <taxon>Alphaproteobacteria</taxon>
        <taxon>Hyphomicrobiales</taxon>
        <taxon>Brucellaceae</taxon>
        <taxon>Brucella/Ochrobactrum group</taxon>
        <taxon>Brucella</taxon>
    </lineage>
</organism>
<dbReference type="InterPro" id="IPR000642">
    <property type="entry name" value="Peptidase_M41"/>
</dbReference>
<proteinExistence type="predicted"/>
<keyword evidence="6" id="KW-1185">Reference proteome</keyword>
<dbReference type="GO" id="GO:0006508">
    <property type="term" value="P:proteolysis"/>
    <property type="evidence" value="ECO:0007669"/>
    <property type="project" value="UniProtKB-KW"/>
</dbReference>
<keyword evidence="3" id="KW-0378">Hydrolase</keyword>
<feature type="region of interest" description="Disordered" evidence="1">
    <location>
        <begin position="250"/>
        <end position="272"/>
    </location>
</feature>
<keyword evidence="3" id="KW-0645">Protease</keyword>
<dbReference type="RefSeq" id="WP_094513424.1">
    <property type="nucleotide sequence ID" value="NZ_JBHEEP010000022.1"/>
</dbReference>
<dbReference type="GO" id="GO:0004176">
    <property type="term" value="F:ATP-dependent peptidase activity"/>
    <property type="evidence" value="ECO:0007669"/>
    <property type="project" value="InterPro"/>
</dbReference>
<dbReference type="GO" id="GO:0030163">
    <property type="term" value="P:protein catabolic process"/>
    <property type="evidence" value="ECO:0007669"/>
    <property type="project" value="TreeGrafter"/>
</dbReference>
<evidence type="ECO:0000313" key="6">
    <source>
        <dbReference type="Proteomes" id="UP000435957"/>
    </source>
</evidence>
<reference evidence="3 6" key="2">
    <citation type="submission" date="2019-09" db="EMBL/GenBank/DDBJ databases">
        <title>Taxonomic organization of the family Brucellaceae based on a phylogenomic approach.</title>
        <authorList>
            <person name="Leclercq S."/>
            <person name="Cloeckaert A."/>
            <person name="Zygmunt M.S."/>
        </authorList>
    </citation>
    <scope>NUCLEOTIDE SEQUENCE [LARGE SCALE GENOMIC DNA]</scope>
    <source>
        <strain evidence="3 6">LUP23</strain>
    </source>
</reference>
<gene>
    <name evidence="4" type="ORF">CES86_5674</name>
    <name evidence="3" type="ORF">F9L03_21810</name>
</gene>
<dbReference type="GO" id="GO:0005886">
    <property type="term" value="C:plasma membrane"/>
    <property type="evidence" value="ECO:0007669"/>
    <property type="project" value="TreeGrafter"/>
</dbReference>
<name>A0A256H085_9HYPH</name>
<sequence length="272" mass="30233">MKGSRPDEYVRSSHDLRPLALKAQGMTGADIERIVRQARQQARREKRRLTWKDIEKGISGNRRPILPEERWRMAVHEAGHAVIRHILQVGHPLTLSIEEQVGFGFVTERRKLIPLENDCEDKLAVMLAGRAAEELVLGDVSVGSGMRSDSDLANATDLALGMETTFGFSKEQPLLFRDGIARRELIRANHPVTKRVDERMQKAYDAACNGLIRYAVPHRTLSKTLLEHGVLEGDAVTAILDDAIQRQDQQGSHVSVNAAGNRSQETNAPGPS</sequence>
<reference evidence="4 5" key="1">
    <citation type="submission" date="2017-07" db="EMBL/GenBank/DDBJ databases">
        <title>Draft genome of Ochrobactrum lupini type strain LUP21.</title>
        <authorList>
            <person name="Krzyzanowska D.M."/>
            <person name="Jafra S."/>
        </authorList>
    </citation>
    <scope>NUCLEOTIDE SEQUENCE [LARGE SCALE GENOMIC DNA]</scope>
    <source>
        <strain evidence="4 5">LUP21</strain>
    </source>
</reference>
<dbReference type="Gene3D" id="1.20.58.760">
    <property type="entry name" value="Peptidase M41"/>
    <property type="match status" value="1"/>
</dbReference>
<evidence type="ECO:0000259" key="2">
    <source>
        <dbReference type="Pfam" id="PF01434"/>
    </source>
</evidence>
<dbReference type="Pfam" id="PF01434">
    <property type="entry name" value="Peptidase_M41"/>
    <property type="match status" value="1"/>
</dbReference>
<evidence type="ECO:0000313" key="5">
    <source>
        <dbReference type="Proteomes" id="UP000216363"/>
    </source>
</evidence>
<evidence type="ECO:0000313" key="3">
    <source>
        <dbReference type="EMBL" id="KAB2701680.1"/>
    </source>
</evidence>
<dbReference type="Proteomes" id="UP000216363">
    <property type="component" value="Unassembled WGS sequence"/>
</dbReference>
<dbReference type="Proteomes" id="UP000435957">
    <property type="component" value="Unassembled WGS sequence"/>
</dbReference>
<dbReference type="SUPFAM" id="SSF140990">
    <property type="entry name" value="FtsH protease domain-like"/>
    <property type="match status" value="1"/>
</dbReference>
<dbReference type="PANTHER" id="PTHR23076:SF97">
    <property type="entry name" value="ATP-DEPENDENT ZINC METALLOPROTEASE YME1L1"/>
    <property type="match status" value="1"/>
</dbReference>
<dbReference type="GO" id="GO:0005524">
    <property type="term" value="F:ATP binding"/>
    <property type="evidence" value="ECO:0007669"/>
    <property type="project" value="InterPro"/>
</dbReference>